<proteinExistence type="predicted"/>
<feature type="transmembrane region" description="Helical" evidence="1">
    <location>
        <begin position="161"/>
        <end position="181"/>
    </location>
</feature>
<feature type="transmembrane region" description="Helical" evidence="1">
    <location>
        <begin position="108"/>
        <end position="131"/>
    </location>
</feature>
<accession>A0AAV6GG56</accession>
<evidence type="ECO:0000256" key="1">
    <source>
        <dbReference type="SAM" id="Phobius"/>
    </source>
</evidence>
<gene>
    <name evidence="3" type="ORF">AALO_G00166720</name>
</gene>
<evidence type="ECO:0000256" key="2">
    <source>
        <dbReference type="SAM" id="SignalP"/>
    </source>
</evidence>
<feature type="signal peptide" evidence="2">
    <location>
        <begin position="1"/>
        <end position="24"/>
    </location>
</feature>
<protein>
    <submittedName>
        <fullName evidence="3">Uncharacterized protein</fullName>
    </submittedName>
</protein>
<keyword evidence="4" id="KW-1185">Reference proteome</keyword>
<comment type="caution">
    <text evidence="3">The sequence shown here is derived from an EMBL/GenBank/DDBJ whole genome shotgun (WGS) entry which is preliminary data.</text>
</comment>
<keyword evidence="1" id="KW-1133">Transmembrane helix</keyword>
<organism evidence="3 4">
    <name type="scientific">Alosa alosa</name>
    <name type="common">allis shad</name>
    <dbReference type="NCBI Taxonomy" id="278164"/>
    <lineage>
        <taxon>Eukaryota</taxon>
        <taxon>Metazoa</taxon>
        <taxon>Chordata</taxon>
        <taxon>Craniata</taxon>
        <taxon>Vertebrata</taxon>
        <taxon>Euteleostomi</taxon>
        <taxon>Actinopterygii</taxon>
        <taxon>Neopterygii</taxon>
        <taxon>Teleostei</taxon>
        <taxon>Clupei</taxon>
        <taxon>Clupeiformes</taxon>
        <taxon>Clupeoidei</taxon>
        <taxon>Clupeidae</taxon>
        <taxon>Alosa</taxon>
    </lineage>
</organism>
<evidence type="ECO:0000313" key="4">
    <source>
        <dbReference type="Proteomes" id="UP000823561"/>
    </source>
</evidence>
<keyword evidence="1" id="KW-0472">Membrane</keyword>
<keyword evidence="1" id="KW-0812">Transmembrane</keyword>
<feature type="transmembrane region" description="Helical" evidence="1">
    <location>
        <begin position="71"/>
        <end position="96"/>
    </location>
</feature>
<reference evidence="3" key="1">
    <citation type="submission" date="2020-10" db="EMBL/GenBank/DDBJ databases">
        <title>Chromosome-scale genome assembly of the Allis shad, Alosa alosa.</title>
        <authorList>
            <person name="Margot Z."/>
            <person name="Christophe K."/>
            <person name="Cabau C."/>
            <person name="Louis A."/>
            <person name="Berthelot C."/>
            <person name="Parey E."/>
            <person name="Roest Crollius H."/>
            <person name="Montfort J."/>
            <person name="Robinson-Rechavi M."/>
            <person name="Bucao C."/>
            <person name="Bouchez O."/>
            <person name="Gislard M."/>
            <person name="Lluch J."/>
            <person name="Milhes M."/>
            <person name="Lampietro C."/>
            <person name="Lopez Roques C."/>
            <person name="Donnadieu C."/>
            <person name="Braasch I."/>
            <person name="Desvignes T."/>
            <person name="Postlethwait J."/>
            <person name="Bobe J."/>
            <person name="Guiguen Y."/>
        </authorList>
    </citation>
    <scope>NUCLEOTIDE SEQUENCE</scope>
    <source>
        <strain evidence="3">M-15738</strain>
        <tissue evidence="3">Blood</tissue>
    </source>
</reference>
<sequence length="221" mass="22878">MTLSLTPAAVCQCFTLVSLCTSIADPNWIEVRNTSDPSGRQLIYGVAFTLHAAQNLTDTGPLGGSNGLGLWLLYALAAVCYGTVLLSSSAFLLDFLGIGTAHPRPIGALHVCTAVLSVAILGVFSACMFVISRNLQKLGAPAKGSVSADKRILELHVGESLIIAILGIIFSCSAAAFSLCSQSDRGGTSSRDCAVIEEGADTEPLMGGAEREECVGEVSPD</sequence>
<feature type="chain" id="PRO_5043933038" evidence="2">
    <location>
        <begin position="25"/>
        <end position="221"/>
    </location>
</feature>
<name>A0AAV6GG56_9TELE</name>
<dbReference type="AlphaFoldDB" id="A0AAV6GG56"/>
<dbReference type="EMBL" id="JADWDJ010000012">
    <property type="protein sequence ID" value="KAG5272547.1"/>
    <property type="molecule type" value="Genomic_DNA"/>
</dbReference>
<dbReference type="Proteomes" id="UP000823561">
    <property type="component" value="Chromosome 12"/>
</dbReference>
<keyword evidence="2" id="KW-0732">Signal</keyword>
<evidence type="ECO:0000313" key="3">
    <source>
        <dbReference type="EMBL" id="KAG5272547.1"/>
    </source>
</evidence>